<dbReference type="SUPFAM" id="SSF53098">
    <property type="entry name" value="Ribonuclease H-like"/>
    <property type="match status" value="1"/>
</dbReference>
<dbReference type="Gene3D" id="1.10.443.10">
    <property type="entry name" value="Intergrase catalytic core"/>
    <property type="match status" value="1"/>
</dbReference>
<dbReference type="PANTHER" id="PTHR40866:SF1">
    <property type="entry name" value="BED-TYPE DOMAIN-CONTAINING PROTEIN"/>
    <property type="match status" value="1"/>
</dbReference>
<proteinExistence type="predicted"/>
<evidence type="ECO:0000256" key="1">
    <source>
        <dbReference type="ARBA" id="ARBA00023172"/>
    </source>
</evidence>
<dbReference type="AlphaFoldDB" id="A0A0W8CSX0"/>
<protein>
    <submittedName>
        <fullName evidence="2">Uncharacterized protein</fullName>
    </submittedName>
</protein>
<dbReference type="GO" id="GO:0003677">
    <property type="term" value="F:DNA binding"/>
    <property type="evidence" value="ECO:0007669"/>
    <property type="project" value="InterPro"/>
</dbReference>
<sequence length="863" mass="97306">MESVDWDELQKKVSEIKSNTVSARSRAVYQNSYGRFIAWVFLNKTHLVVPAFAEKLGSISGLSLQQIRKRLKPLLDRDQSNPPLQFDAIEMNVFGAWLLTLQKADGSNLSFSAINTHRAGLFNLYRDYGHEMSPVMEKEMRQYFKGLKREMASAAARGEARVKTGKDPLSFELYRYLCERLLQCSSKDMMFARTYIIIAWNLMCRSANAFSIRYIHIEWSGDALCVYFAHQKNDQEGNRPRDPRHIYANPLKPELCPVLAIATFWATSSFIGDDRLFPGSNQYERFRKCLQRLLESEDVAHELRRRGVHKDELGTHSMRKGAATYCASGSTACPSSTSVHLRAGWSLGGVQNTYLRYESAGDMHVGRTVSGLPPDSHEFAMLPPHFGNRDTDVEAAIECVFPELPTNLTYVGEFCLASLVYHAPYLRTHLDPNHPLFETPLFQHPSLIADLSRKVTCNGNRLQATGIPPHVAILEKMKSLLDANLKTMERVDATRVATVTDIMRELENRAIGAGTVTFDGLDAALKRCLDTAGVTELISKLNVAPGDASVVPEIPPGQPSTPCFFWDGRFRRVPADFKLFNKRLARLMGIPLVGCASHRLKLAVWTLLEPHEADLEQVQSLMKRLRTLTQAAKLRFTSLKPKLRQETRWGSTYAMLARYFALREFISADDEDLADLMPSPAANRRLKALLVELADVESVSMKLQSEDLNLLDARDLLDGLLEVKPSFRHYLAPDADIVAAPEFESAVIKVLGDRAKLLSRAEKAALKPFERKTAEAADVTEKTAKVGFADRILKRRKVQEDKIVYSQQNAIPPTSNAAERLFSMARMVLRYERNRLSPLMLEMLLFLKLNSKYWDVTTVDAVI</sequence>
<dbReference type="PANTHER" id="PTHR40866">
    <property type="entry name" value="BED-TYPE DOMAIN-CONTAINING PROTEIN"/>
    <property type="match status" value="1"/>
</dbReference>
<reference evidence="2 3" key="1">
    <citation type="submission" date="2015-11" db="EMBL/GenBank/DDBJ databases">
        <title>Genomes and virulence difference between two physiological races of Phytophthora nicotianae.</title>
        <authorList>
            <person name="Liu H."/>
            <person name="Ma X."/>
            <person name="Yu H."/>
            <person name="Fang D."/>
            <person name="Li Y."/>
            <person name="Wang X."/>
            <person name="Wang W."/>
            <person name="Dong Y."/>
            <person name="Xiao B."/>
        </authorList>
    </citation>
    <scope>NUCLEOTIDE SEQUENCE [LARGE SCALE GENOMIC DNA]</scope>
    <source>
        <strain evidence="3">race 1</strain>
    </source>
</reference>
<dbReference type="GO" id="GO:0006310">
    <property type="term" value="P:DNA recombination"/>
    <property type="evidence" value="ECO:0007669"/>
    <property type="project" value="UniProtKB-KW"/>
</dbReference>
<gene>
    <name evidence="2" type="ORF">AM588_10001471</name>
</gene>
<evidence type="ECO:0000313" key="2">
    <source>
        <dbReference type="EMBL" id="KUF87376.1"/>
    </source>
</evidence>
<dbReference type="SUPFAM" id="SSF56349">
    <property type="entry name" value="DNA breaking-rejoining enzymes"/>
    <property type="match status" value="1"/>
</dbReference>
<keyword evidence="1" id="KW-0233">DNA recombination</keyword>
<dbReference type="GO" id="GO:0015074">
    <property type="term" value="P:DNA integration"/>
    <property type="evidence" value="ECO:0007669"/>
    <property type="project" value="InterPro"/>
</dbReference>
<dbReference type="InterPro" id="IPR012337">
    <property type="entry name" value="RNaseH-like_sf"/>
</dbReference>
<dbReference type="InterPro" id="IPR011010">
    <property type="entry name" value="DNA_brk_join_enz"/>
</dbReference>
<dbReference type="Proteomes" id="UP000054636">
    <property type="component" value="Unassembled WGS sequence"/>
</dbReference>
<accession>A0A0W8CSX0</accession>
<dbReference type="InterPro" id="IPR013762">
    <property type="entry name" value="Integrase-like_cat_sf"/>
</dbReference>
<organism evidence="2 3">
    <name type="scientific">Phytophthora nicotianae</name>
    <name type="common">Potato buckeye rot agent</name>
    <name type="synonym">Phytophthora parasitica</name>
    <dbReference type="NCBI Taxonomy" id="4792"/>
    <lineage>
        <taxon>Eukaryota</taxon>
        <taxon>Sar</taxon>
        <taxon>Stramenopiles</taxon>
        <taxon>Oomycota</taxon>
        <taxon>Peronosporomycetes</taxon>
        <taxon>Peronosporales</taxon>
        <taxon>Peronosporaceae</taxon>
        <taxon>Phytophthora</taxon>
    </lineage>
</organism>
<name>A0A0W8CSX0_PHYNI</name>
<dbReference type="EMBL" id="LNFP01001176">
    <property type="protein sequence ID" value="KUF87376.1"/>
    <property type="molecule type" value="Genomic_DNA"/>
</dbReference>
<comment type="caution">
    <text evidence="2">The sequence shown here is derived from an EMBL/GenBank/DDBJ whole genome shotgun (WGS) entry which is preliminary data.</text>
</comment>
<evidence type="ECO:0000313" key="3">
    <source>
        <dbReference type="Proteomes" id="UP000054636"/>
    </source>
</evidence>